<proteinExistence type="predicted"/>
<dbReference type="HOGENOM" id="CLU_1020407_0_0_1"/>
<feature type="region of interest" description="Disordered" evidence="1">
    <location>
        <begin position="93"/>
        <end position="164"/>
    </location>
</feature>
<dbReference type="Proteomes" id="UP000015101">
    <property type="component" value="Unassembled WGS sequence"/>
</dbReference>
<organism evidence="3 4">
    <name type="scientific">Helobdella robusta</name>
    <name type="common">Californian leech</name>
    <dbReference type="NCBI Taxonomy" id="6412"/>
    <lineage>
        <taxon>Eukaryota</taxon>
        <taxon>Metazoa</taxon>
        <taxon>Spiralia</taxon>
        <taxon>Lophotrochozoa</taxon>
        <taxon>Annelida</taxon>
        <taxon>Clitellata</taxon>
        <taxon>Hirudinea</taxon>
        <taxon>Rhynchobdellida</taxon>
        <taxon>Glossiphoniidae</taxon>
        <taxon>Helobdella</taxon>
    </lineage>
</organism>
<sequence length="273" mass="31224">MDAPTCLPSNGQPSSPDISIASGSQIKSMDCITKITRKAREFNVDKSESFVGRLHSYWTLKRQSRDGYPLLNSRKFGENIKILNVNQFLAGPNEQQASSKEQENKDSHQPDDVEDDDSLENEITEVGSNGTKITQQSLETVNSKEKKADEMGASNEDVACKNSSDNDDVMSDVCEDDDDEYESFVEHLRISHMLRRDLEKVRLLIELVRKREKLKAEQIRVREKQFECELSVINEGAHAMVQIIDEILKHFSSFQSKKVESFFLVFSVFYYDH</sequence>
<feature type="compositionally biased region" description="Polar residues" evidence="1">
    <location>
        <begin position="126"/>
        <end position="141"/>
    </location>
</feature>
<dbReference type="AlphaFoldDB" id="T1FCW3"/>
<keyword evidence="4" id="KW-1185">Reference proteome</keyword>
<evidence type="ECO:0000313" key="2">
    <source>
        <dbReference type="EMBL" id="ESN97386.1"/>
    </source>
</evidence>
<protein>
    <submittedName>
        <fullName evidence="2 3">Uncharacterized protein</fullName>
    </submittedName>
</protein>
<name>T1FCW3_HELRO</name>
<evidence type="ECO:0000313" key="4">
    <source>
        <dbReference type="Proteomes" id="UP000015101"/>
    </source>
</evidence>
<accession>T1FCW3</accession>
<feature type="compositionally biased region" description="Polar residues" evidence="1">
    <location>
        <begin position="7"/>
        <end position="23"/>
    </location>
</feature>
<reference evidence="2 4" key="2">
    <citation type="journal article" date="2013" name="Nature">
        <title>Insights into bilaterian evolution from three spiralian genomes.</title>
        <authorList>
            <person name="Simakov O."/>
            <person name="Marletaz F."/>
            <person name="Cho S.J."/>
            <person name="Edsinger-Gonzales E."/>
            <person name="Havlak P."/>
            <person name="Hellsten U."/>
            <person name="Kuo D.H."/>
            <person name="Larsson T."/>
            <person name="Lv J."/>
            <person name="Arendt D."/>
            <person name="Savage R."/>
            <person name="Osoegawa K."/>
            <person name="de Jong P."/>
            <person name="Grimwood J."/>
            <person name="Chapman J.A."/>
            <person name="Shapiro H."/>
            <person name="Aerts A."/>
            <person name="Otillar R.P."/>
            <person name="Terry A.Y."/>
            <person name="Boore J.L."/>
            <person name="Grigoriev I.V."/>
            <person name="Lindberg D.R."/>
            <person name="Seaver E.C."/>
            <person name="Weisblat D.A."/>
            <person name="Putnam N.H."/>
            <person name="Rokhsar D.S."/>
        </authorList>
    </citation>
    <scope>NUCLEOTIDE SEQUENCE</scope>
</reference>
<dbReference type="InParanoid" id="T1FCW3"/>
<dbReference type="CTD" id="20206662"/>
<evidence type="ECO:0000313" key="3">
    <source>
        <dbReference type="EnsemblMetazoa" id="HelroP178176"/>
    </source>
</evidence>
<feature type="compositionally biased region" description="Acidic residues" evidence="1">
    <location>
        <begin position="112"/>
        <end position="123"/>
    </location>
</feature>
<dbReference type="GeneID" id="20206662"/>
<reference evidence="3" key="3">
    <citation type="submission" date="2015-06" db="UniProtKB">
        <authorList>
            <consortium name="EnsemblMetazoa"/>
        </authorList>
    </citation>
    <scope>IDENTIFICATION</scope>
</reference>
<dbReference type="EMBL" id="AMQM01006314">
    <property type="status" value="NOT_ANNOTATED_CDS"/>
    <property type="molecule type" value="Genomic_DNA"/>
</dbReference>
<dbReference type="KEGG" id="hro:HELRODRAFT_178176"/>
<dbReference type="STRING" id="6412.T1FCW3"/>
<dbReference type="RefSeq" id="XP_009024559.1">
    <property type="nucleotide sequence ID" value="XM_009026311.1"/>
</dbReference>
<gene>
    <name evidence="3" type="primary">20206662</name>
    <name evidence="2" type="ORF">HELRODRAFT_178176</name>
</gene>
<dbReference type="EMBL" id="KB097379">
    <property type="protein sequence ID" value="ESN97386.1"/>
    <property type="molecule type" value="Genomic_DNA"/>
</dbReference>
<evidence type="ECO:0000256" key="1">
    <source>
        <dbReference type="SAM" id="MobiDB-lite"/>
    </source>
</evidence>
<reference evidence="4" key="1">
    <citation type="submission" date="2012-12" db="EMBL/GenBank/DDBJ databases">
        <authorList>
            <person name="Hellsten U."/>
            <person name="Grimwood J."/>
            <person name="Chapman J.A."/>
            <person name="Shapiro H."/>
            <person name="Aerts A."/>
            <person name="Otillar R.P."/>
            <person name="Terry A.Y."/>
            <person name="Boore J.L."/>
            <person name="Simakov O."/>
            <person name="Marletaz F."/>
            <person name="Cho S.-J."/>
            <person name="Edsinger-Gonzales E."/>
            <person name="Havlak P."/>
            <person name="Kuo D.-H."/>
            <person name="Larsson T."/>
            <person name="Lv J."/>
            <person name="Arendt D."/>
            <person name="Savage R."/>
            <person name="Osoegawa K."/>
            <person name="de Jong P."/>
            <person name="Lindberg D.R."/>
            <person name="Seaver E.C."/>
            <person name="Weisblat D.A."/>
            <person name="Putnam N.H."/>
            <person name="Grigoriev I.V."/>
            <person name="Rokhsar D.S."/>
        </authorList>
    </citation>
    <scope>NUCLEOTIDE SEQUENCE</scope>
</reference>
<feature type="region of interest" description="Disordered" evidence="1">
    <location>
        <begin position="1"/>
        <end position="23"/>
    </location>
</feature>
<dbReference type="EnsemblMetazoa" id="HelroT178176">
    <property type="protein sequence ID" value="HelroP178176"/>
    <property type="gene ID" value="HelroG178176"/>
</dbReference>
<feature type="compositionally biased region" description="Basic and acidic residues" evidence="1">
    <location>
        <begin position="100"/>
        <end position="111"/>
    </location>
</feature>